<dbReference type="PANTHER" id="PTHR43133">
    <property type="entry name" value="RNA POLYMERASE ECF-TYPE SIGMA FACTO"/>
    <property type="match status" value="1"/>
</dbReference>
<evidence type="ECO:0000313" key="8">
    <source>
        <dbReference type="Proteomes" id="UP000182179"/>
    </source>
</evidence>
<evidence type="ECO:0000256" key="4">
    <source>
        <dbReference type="ARBA" id="ARBA00023163"/>
    </source>
</evidence>
<keyword evidence="8" id="KW-1185">Reference proteome</keyword>
<dbReference type="Pfam" id="PF22029">
    <property type="entry name" value="PhyR_sigma2"/>
    <property type="match status" value="1"/>
</dbReference>
<sequence length="204" mass="23332">MPICSIPRPQVYFSVPGITFNTGRLSSPSVVTSQTPMHELDEQLRELIPRLRRFAVSLTRHASSADDLVQSTLERAIISWADKRIEGDLRAWLFSILYRQFLDAHRRSRRYARMLEFFTGRDDTQPSVERTVMAQSTLQAFDKLNTEQRALLLWVSVEGLSYKQVADILEVPIGTVMSRLSRARQALRQLSDGEIASPSLRILK</sequence>
<reference evidence="7 8" key="1">
    <citation type="submission" date="2016-10" db="EMBL/GenBank/DDBJ databases">
        <authorList>
            <person name="Varghese N."/>
            <person name="Submissions S."/>
        </authorList>
    </citation>
    <scope>NUCLEOTIDE SEQUENCE [LARGE SCALE GENOMIC DNA]</scope>
    <source>
        <strain evidence="7 8">BS2773</strain>
    </source>
</reference>
<dbReference type="InterPro" id="IPR013325">
    <property type="entry name" value="RNA_pol_sigma_r2"/>
</dbReference>
<dbReference type="InterPro" id="IPR013324">
    <property type="entry name" value="RNA_pol_sigma_r3/r4-like"/>
</dbReference>
<dbReference type="PANTHER" id="PTHR43133:SF25">
    <property type="entry name" value="RNA POLYMERASE SIGMA FACTOR RFAY-RELATED"/>
    <property type="match status" value="1"/>
</dbReference>
<evidence type="ECO:0000256" key="1">
    <source>
        <dbReference type="ARBA" id="ARBA00010641"/>
    </source>
</evidence>
<dbReference type="InterPro" id="IPR013249">
    <property type="entry name" value="RNA_pol_sigma70_r4_t2"/>
</dbReference>
<dbReference type="SUPFAM" id="SSF88659">
    <property type="entry name" value="Sigma3 and sigma4 domains of RNA polymerase sigma factors"/>
    <property type="match status" value="1"/>
</dbReference>
<gene>
    <name evidence="7" type="ORF">SAMN04515675_1130</name>
</gene>
<feature type="domain" description="RNA polymerase sigma factor 70 region 4 type 2" evidence="5">
    <location>
        <begin position="138"/>
        <end position="187"/>
    </location>
</feature>
<accession>A0A1H5AND9</accession>
<dbReference type="Proteomes" id="UP000182179">
    <property type="component" value="Unassembled WGS sequence"/>
</dbReference>
<organism evidence="7 8">
    <name type="scientific">Pseudomonas costantinii</name>
    <dbReference type="NCBI Taxonomy" id="168469"/>
    <lineage>
        <taxon>Bacteria</taxon>
        <taxon>Pseudomonadati</taxon>
        <taxon>Pseudomonadota</taxon>
        <taxon>Gammaproteobacteria</taxon>
        <taxon>Pseudomonadales</taxon>
        <taxon>Pseudomonadaceae</taxon>
        <taxon>Pseudomonas</taxon>
    </lineage>
</organism>
<name>A0A1H5AND9_9PSED</name>
<dbReference type="Gene3D" id="1.10.10.10">
    <property type="entry name" value="Winged helix-like DNA-binding domain superfamily/Winged helix DNA-binding domain"/>
    <property type="match status" value="1"/>
</dbReference>
<dbReference type="InterPro" id="IPR053866">
    <property type="entry name" value="PhyR_sigma2"/>
</dbReference>
<evidence type="ECO:0000259" key="5">
    <source>
        <dbReference type="Pfam" id="PF08281"/>
    </source>
</evidence>
<evidence type="ECO:0000256" key="2">
    <source>
        <dbReference type="ARBA" id="ARBA00023015"/>
    </source>
</evidence>
<keyword evidence="4" id="KW-0804">Transcription</keyword>
<dbReference type="SUPFAM" id="SSF88946">
    <property type="entry name" value="Sigma2 domain of RNA polymerase sigma factors"/>
    <property type="match status" value="1"/>
</dbReference>
<keyword evidence="3" id="KW-0731">Sigma factor</keyword>
<dbReference type="InterPro" id="IPR036388">
    <property type="entry name" value="WH-like_DNA-bd_sf"/>
</dbReference>
<comment type="similarity">
    <text evidence="1">Belongs to the sigma-70 factor family. ECF subfamily.</text>
</comment>
<feature type="domain" description="PhyR sigma2" evidence="6">
    <location>
        <begin position="46"/>
        <end position="97"/>
    </location>
</feature>
<comment type="caution">
    <text evidence="7">The sequence shown here is derived from an EMBL/GenBank/DDBJ whole genome shotgun (WGS) entry which is preliminary data.</text>
</comment>
<keyword evidence="2" id="KW-0805">Transcription regulation</keyword>
<dbReference type="NCBIfam" id="TIGR02937">
    <property type="entry name" value="sigma70-ECF"/>
    <property type="match status" value="1"/>
</dbReference>
<dbReference type="InterPro" id="IPR014284">
    <property type="entry name" value="RNA_pol_sigma-70_dom"/>
</dbReference>
<proteinExistence type="inferred from homology"/>
<dbReference type="CDD" id="cd06171">
    <property type="entry name" value="Sigma70_r4"/>
    <property type="match status" value="1"/>
</dbReference>
<dbReference type="EMBL" id="FNTS01000002">
    <property type="protein sequence ID" value="SED43897.1"/>
    <property type="molecule type" value="Genomic_DNA"/>
</dbReference>
<evidence type="ECO:0000259" key="6">
    <source>
        <dbReference type="Pfam" id="PF22029"/>
    </source>
</evidence>
<dbReference type="InterPro" id="IPR039425">
    <property type="entry name" value="RNA_pol_sigma-70-like"/>
</dbReference>
<protein>
    <submittedName>
        <fullName evidence="7">RNA polymerase sigma-70 factor, ECF subfamily</fullName>
    </submittedName>
</protein>
<dbReference type="Pfam" id="PF08281">
    <property type="entry name" value="Sigma70_r4_2"/>
    <property type="match status" value="1"/>
</dbReference>
<evidence type="ECO:0000313" key="7">
    <source>
        <dbReference type="EMBL" id="SED43897.1"/>
    </source>
</evidence>
<evidence type="ECO:0000256" key="3">
    <source>
        <dbReference type="ARBA" id="ARBA00023082"/>
    </source>
</evidence>
<dbReference type="Gene3D" id="1.10.1740.10">
    <property type="match status" value="1"/>
</dbReference>